<dbReference type="OrthoDB" id="9778998at2"/>
<dbReference type="AlphaFoldDB" id="A0A6N8JLG6"/>
<proteinExistence type="predicted"/>
<keyword evidence="3" id="KW-1185">Reference proteome</keyword>
<sequence>MNQDEKRTVGALRRAAEAVPVPPSLKPDAMMERLGAESPVAPRRPQHRRWLAAAAVLLVAVAGLGAAWGASLLGSVPHEAVRSAPPVFGEAAAVRTASSYDEVAACFAAYQDRIASERGGADEGFFGLFGDGTAKDAGDVVEDMAVAGGDTGASSASAAAASGDFSTTNLRTAGVDEADVVKTDGSCLYVLTDDGSRIAIVRADGGSLESVGSIEVPAGRSIVEFYLDGGRLFVLTTTAWYEADIEEVGTQVVTFDVSDPSQPAEVGSVTQSGAYRTSRFTDGYLYVFSFLSFYEAPRDGDPAAAAPLVDGRPLRWDDIFLPADGEANGYLVVTAVPADDPTGVTAQKGLLHCSGELYVGSEAIYIYEDNYRGKNSATDIVRLTYEEGKVSAAGQCTVRGTVNDSFSIDEHEGYLRVVTTIYGEAGQTTNALFVLDGAMNEVGSIVGLAEGETVQSTRFMGDVGYFVTFRQVDPLFTVDLSDPAAPRIVGELKIPGFSAYLHPYGEGRLLGIGWDVGDGGTGGAKLTMFDTSDPANVTEAGTLVLEGIWDIEALYDYRAVLVEPDRNLIGFSARGLEATEDPGDGGESAYYSDVERYYLFGYDDETGFAENLRVPVTNDPGAPVRGLRIADVLYVATDGSIESFGLQDGEPIAALEL</sequence>
<keyword evidence="1" id="KW-1133">Transmembrane helix</keyword>
<evidence type="ECO:0008006" key="4">
    <source>
        <dbReference type="Google" id="ProtNLM"/>
    </source>
</evidence>
<evidence type="ECO:0000313" key="2">
    <source>
        <dbReference type="EMBL" id="MVX60741.1"/>
    </source>
</evidence>
<organism evidence="2 3">
    <name type="scientific">Adlercreutzia mucosicola</name>
    <dbReference type="NCBI Taxonomy" id="580026"/>
    <lineage>
        <taxon>Bacteria</taxon>
        <taxon>Bacillati</taxon>
        <taxon>Actinomycetota</taxon>
        <taxon>Coriobacteriia</taxon>
        <taxon>Eggerthellales</taxon>
        <taxon>Eggerthellaceae</taxon>
        <taxon>Adlercreutzia</taxon>
    </lineage>
</organism>
<dbReference type="Pfam" id="PF09826">
    <property type="entry name" value="Beta_propel"/>
    <property type="match status" value="1"/>
</dbReference>
<dbReference type="RefSeq" id="WP_160345418.1">
    <property type="nucleotide sequence ID" value="NZ_WSRR01000007.1"/>
</dbReference>
<dbReference type="InterPro" id="IPR019198">
    <property type="entry name" value="Beta_propeller_containing"/>
</dbReference>
<reference evidence="2 3" key="1">
    <citation type="submission" date="2019-12" db="EMBL/GenBank/DDBJ databases">
        <title>Microbes associate with the intestines of laboratory mice.</title>
        <authorList>
            <person name="Navarre W."/>
            <person name="Wong E."/>
        </authorList>
    </citation>
    <scope>NUCLEOTIDE SEQUENCE [LARGE SCALE GENOMIC DNA]</scope>
    <source>
        <strain evidence="2 3">NM66_B29</strain>
    </source>
</reference>
<accession>A0A6N8JLG6</accession>
<evidence type="ECO:0000256" key="1">
    <source>
        <dbReference type="SAM" id="Phobius"/>
    </source>
</evidence>
<keyword evidence="1" id="KW-0472">Membrane</keyword>
<name>A0A6N8JLG6_9ACTN</name>
<feature type="transmembrane region" description="Helical" evidence="1">
    <location>
        <begin position="50"/>
        <end position="73"/>
    </location>
</feature>
<dbReference type="EMBL" id="WSRR01000007">
    <property type="protein sequence ID" value="MVX60741.1"/>
    <property type="molecule type" value="Genomic_DNA"/>
</dbReference>
<comment type="caution">
    <text evidence="2">The sequence shown here is derived from an EMBL/GenBank/DDBJ whole genome shotgun (WGS) entry which is preliminary data.</text>
</comment>
<protein>
    <recommendedName>
        <fullName evidence="4">Beta propeller domain-containing protein</fullName>
    </recommendedName>
</protein>
<dbReference type="Proteomes" id="UP000463388">
    <property type="component" value="Unassembled WGS sequence"/>
</dbReference>
<evidence type="ECO:0000313" key="3">
    <source>
        <dbReference type="Proteomes" id="UP000463388"/>
    </source>
</evidence>
<gene>
    <name evidence="2" type="ORF">GKZ27_04600</name>
</gene>
<keyword evidence="1" id="KW-0812">Transmembrane</keyword>